<feature type="domain" description="Metallo-beta-lactamase" evidence="3">
    <location>
        <begin position="10"/>
        <end position="196"/>
    </location>
</feature>
<proteinExistence type="inferred from homology"/>
<dbReference type="AlphaFoldDB" id="A0A0R2DSJ1"/>
<protein>
    <recommendedName>
        <fullName evidence="2">UPF0173 metal-dependent hydrolase FD15_GL001245</fullName>
    </recommendedName>
</protein>
<dbReference type="Pfam" id="PF12706">
    <property type="entry name" value="Lactamase_B_2"/>
    <property type="match status" value="1"/>
</dbReference>
<comment type="caution">
    <text evidence="4">The sequence shown here is derived from an EMBL/GenBank/DDBJ whole genome shotgun (WGS) entry which is preliminary data.</text>
</comment>
<organism evidence="4 5">
    <name type="scientific">Liquorilactobacillus sucicola DSM 21376 = JCM 15457</name>
    <dbReference type="NCBI Taxonomy" id="1423806"/>
    <lineage>
        <taxon>Bacteria</taxon>
        <taxon>Bacillati</taxon>
        <taxon>Bacillota</taxon>
        <taxon>Bacilli</taxon>
        <taxon>Lactobacillales</taxon>
        <taxon>Lactobacillaceae</taxon>
        <taxon>Liquorilactobacillus</taxon>
    </lineage>
</organism>
<evidence type="ECO:0000313" key="5">
    <source>
        <dbReference type="Proteomes" id="UP000050961"/>
    </source>
</evidence>
<dbReference type="InterPro" id="IPR022877">
    <property type="entry name" value="UPF0173"/>
</dbReference>
<reference evidence="4 5" key="1">
    <citation type="journal article" date="2015" name="Genome Announc.">
        <title>Expanding the biotechnology potential of lactobacilli through comparative genomics of 213 strains and associated genera.</title>
        <authorList>
            <person name="Sun Z."/>
            <person name="Harris H.M."/>
            <person name="McCann A."/>
            <person name="Guo C."/>
            <person name="Argimon S."/>
            <person name="Zhang W."/>
            <person name="Yang X."/>
            <person name="Jeffery I.B."/>
            <person name="Cooney J.C."/>
            <person name="Kagawa T.F."/>
            <person name="Liu W."/>
            <person name="Song Y."/>
            <person name="Salvetti E."/>
            <person name="Wrobel A."/>
            <person name="Rasinkangas P."/>
            <person name="Parkhill J."/>
            <person name="Rea M.C."/>
            <person name="O'Sullivan O."/>
            <person name="Ritari J."/>
            <person name="Douillard F.P."/>
            <person name="Paul Ross R."/>
            <person name="Yang R."/>
            <person name="Briner A.E."/>
            <person name="Felis G.E."/>
            <person name="de Vos W.M."/>
            <person name="Barrangou R."/>
            <person name="Klaenhammer T.R."/>
            <person name="Caufield P.W."/>
            <person name="Cui Y."/>
            <person name="Zhang H."/>
            <person name="O'Toole P.W."/>
        </authorList>
    </citation>
    <scope>NUCLEOTIDE SEQUENCE [LARGE SCALE GENOMIC DNA]</scope>
    <source>
        <strain evidence="4 5">DSM 21376</strain>
    </source>
</reference>
<keyword evidence="5" id="KW-1185">Reference proteome</keyword>
<evidence type="ECO:0000256" key="2">
    <source>
        <dbReference type="HAMAP-Rule" id="MF_00457"/>
    </source>
</evidence>
<accession>A0A0R2DSJ1</accession>
<sequence>MQLMKIIWHGHSVIEIITADKTDILIDPFITDNPLTDLKVEECQPDFILVTHAHFDHVGDTVEIAQRTGATIVAVTDLAGYFEEKGLKAYGINFGGSLKTNFGSIKLVPAWHTAALPQKGSDPRTLGVAAGFELHVDGKVLYDAGDTALFSDMQLLNGGNGVDLAFLPIGDYYTMGPDDAIRAASFVKAKRVLPIHYNTFPQIKQDVAAYLAKLAPGVGIKTSVGKIFEI</sequence>
<dbReference type="STRING" id="1423806.FD15_GL001245"/>
<dbReference type="SUPFAM" id="SSF56281">
    <property type="entry name" value="Metallo-hydrolase/oxidoreductase"/>
    <property type="match status" value="1"/>
</dbReference>
<dbReference type="HAMAP" id="MF_00457">
    <property type="entry name" value="UPF0173"/>
    <property type="match status" value="1"/>
</dbReference>
<evidence type="ECO:0000256" key="1">
    <source>
        <dbReference type="ARBA" id="ARBA00022801"/>
    </source>
</evidence>
<evidence type="ECO:0000313" key="4">
    <source>
        <dbReference type="EMBL" id="KRN06059.1"/>
    </source>
</evidence>
<dbReference type="Proteomes" id="UP000050961">
    <property type="component" value="Unassembled WGS sequence"/>
</dbReference>
<dbReference type="PANTHER" id="PTHR43546:SF3">
    <property type="entry name" value="UPF0173 METAL-DEPENDENT HYDROLASE MJ1163"/>
    <property type="match status" value="1"/>
</dbReference>
<dbReference type="GO" id="GO:0016787">
    <property type="term" value="F:hydrolase activity"/>
    <property type="evidence" value="ECO:0007669"/>
    <property type="project" value="UniProtKB-UniRule"/>
</dbReference>
<dbReference type="CDD" id="cd06262">
    <property type="entry name" value="metallo-hydrolase-like_MBL-fold"/>
    <property type="match status" value="1"/>
</dbReference>
<dbReference type="EMBL" id="AYZF01000013">
    <property type="protein sequence ID" value="KRN06059.1"/>
    <property type="molecule type" value="Genomic_DNA"/>
</dbReference>
<dbReference type="InterPro" id="IPR001279">
    <property type="entry name" value="Metallo-B-lactamas"/>
</dbReference>
<dbReference type="SMART" id="SM00849">
    <property type="entry name" value="Lactamase_B"/>
    <property type="match status" value="1"/>
</dbReference>
<dbReference type="InterPro" id="IPR036866">
    <property type="entry name" value="RibonucZ/Hydroxyglut_hydro"/>
</dbReference>
<dbReference type="NCBIfam" id="NF001911">
    <property type="entry name" value="PRK00685.1"/>
    <property type="match status" value="1"/>
</dbReference>
<evidence type="ECO:0000259" key="3">
    <source>
        <dbReference type="SMART" id="SM00849"/>
    </source>
</evidence>
<keyword evidence="1 2" id="KW-0378">Hydrolase</keyword>
<dbReference type="PANTHER" id="PTHR43546">
    <property type="entry name" value="UPF0173 METAL-DEPENDENT HYDROLASE MJ1163-RELATED"/>
    <property type="match status" value="1"/>
</dbReference>
<dbReference type="Gene3D" id="3.60.15.10">
    <property type="entry name" value="Ribonuclease Z/Hydroxyacylglutathione hydrolase-like"/>
    <property type="match status" value="1"/>
</dbReference>
<dbReference type="PATRIC" id="fig|1423806.3.peg.1266"/>
<name>A0A0R2DSJ1_9LACO</name>
<comment type="similarity">
    <text evidence="2">Belongs to the UPF0173 family.</text>
</comment>
<gene>
    <name evidence="4" type="ORF">FD15_GL001245</name>
</gene>
<dbReference type="InterPro" id="IPR050114">
    <property type="entry name" value="UPF0173_UPF0282_UlaG_hydrolase"/>
</dbReference>
<dbReference type="eggNOG" id="COG2220">
    <property type="taxonomic scope" value="Bacteria"/>
</dbReference>